<name>A0A2W5FFP8_9BACT</name>
<dbReference type="InterPro" id="IPR010982">
    <property type="entry name" value="Lambda_DNA-bd_dom_sf"/>
</dbReference>
<dbReference type="Proteomes" id="UP000249739">
    <property type="component" value="Unassembled WGS sequence"/>
</dbReference>
<protein>
    <recommendedName>
        <fullName evidence="2">HTH cro/C1-type domain-containing protein</fullName>
    </recommendedName>
</protein>
<dbReference type="EMBL" id="QFOT01000108">
    <property type="protein sequence ID" value="PZP54805.1"/>
    <property type="molecule type" value="Genomic_DNA"/>
</dbReference>
<sequence length="137" mass="15486">MKKSKTATQLIEQSEIGDQIKFARVMKQLTQQDLALSLNVSIQQIARYEKGENAISYDKLQSLSSILDIPISELLTRAEPADEHPFFAKALKSSNKHVPEAEILELINLYTKINDANARQTILEMMKLVKNGTRKSK</sequence>
<keyword evidence="1" id="KW-0238">DNA-binding</keyword>
<reference evidence="3 4" key="1">
    <citation type="submission" date="2017-08" db="EMBL/GenBank/DDBJ databases">
        <title>Infants hospitalized years apart are colonized by the same room-sourced microbial strains.</title>
        <authorList>
            <person name="Brooks B."/>
            <person name="Olm M.R."/>
            <person name="Firek B.A."/>
            <person name="Baker R."/>
            <person name="Thomas B.C."/>
            <person name="Morowitz M.J."/>
            <person name="Banfield J.F."/>
        </authorList>
    </citation>
    <scope>NUCLEOTIDE SEQUENCE [LARGE SCALE GENOMIC DNA]</scope>
    <source>
        <strain evidence="3">S2_006_000_R2_64</strain>
    </source>
</reference>
<dbReference type="PANTHER" id="PTHR46558:SF11">
    <property type="entry name" value="HTH-TYPE TRANSCRIPTIONAL REGULATOR XRE"/>
    <property type="match status" value="1"/>
</dbReference>
<dbReference type="PANTHER" id="PTHR46558">
    <property type="entry name" value="TRACRIPTIONAL REGULATORY PROTEIN-RELATED-RELATED"/>
    <property type="match status" value="1"/>
</dbReference>
<dbReference type="Pfam" id="PF01381">
    <property type="entry name" value="HTH_3"/>
    <property type="match status" value="1"/>
</dbReference>
<accession>A0A2W5FFP8</accession>
<gene>
    <name evidence="3" type="ORF">DI586_08775</name>
</gene>
<dbReference type="Gene3D" id="1.10.260.40">
    <property type="entry name" value="lambda repressor-like DNA-binding domains"/>
    <property type="match status" value="1"/>
</dbReference>
<dbReference type="PROSITE" id="PS50943">
    <property type="entry name" value="HTH_CROC1"/>
    <property type="match status" value="1"/>
</dbReference>
<proteinExistence type="predicted"/>
<dbReference type="InterPro" id="IPR001387">
    <property type="entry name" value="Cro/C1-type_HTH"/>
</dbReference>
<organism evidence="3 4">
    <name type="scientific">Micavibrio aeruginosavorus</name>
    <dbReference type="NCBI Taxonomy" id="349221"/>
    <lineage>
        <taxon>Bacteria</taxon>
        <taxon>Pseudomonadati</taxon>
        <taxon>Bdellovibrionota</taxon>
        <taxon>Bdellovibrionia</taxon>
        <taxon>Bdellovibrionales</taxon>
        <taxon>Pseudobdellovibrionaceae</taxon>
        <taxon>Micavibrio</taxon>
    </lineage>
</organism>
<evidence type="ECO:0000313" key="4">
    <source>
        <dbReference type="Proteomes" id="UP000249739"/>
    </source>
</evidence>
<comment type="caution">
    <text evidence="3">The sequence shown here is derived from an EMBL/GenBank/DDBJ whole genome shotgun (WGS) entry which is preliminary data.</text>
</comment>
<dbReference type="AlphaFoldDB" id="A0A2W5FFP8"/>
<dbReference type="CDD" id="cd00093">
    <property type="entry name" value="HTH_XRE"/>
    <property type="match status" value="1"/>
</dbReference>
<dbReference type="GO" id="GO:0003677">
    <property type="term" value="F:DNA binding"/>
    <property type="evidence" value="ECO:0007669"/>
    <property type="project" value="UniProtKB-KW"/>
</dbReference>
<evidence type="ECO:0000313" key="3">
    <source>
        <dbReference type="EMBL" id="PZP54805.1"/>
    </source>
</evidence>
<feature type="domain" description="HTH cro/C1-type" evidence="2">
    <location>
        <begin position="20"/>
        <end position="74"/>
    </location>
</feature>
<dbReference type="SUPFAM" id="SSF47413">
    <property type="entry name" value="lambda repressor-like DNA-binding domains"/>
    <property type="match status" value="1"/>
</dbReference>
<evidence type="ECO:0000259" key="2">
    <source>
        <dbReference type="PROSITE" id="PS50943"/>
    </source>
</evidence>
<dbReference type="SMART" id="SM00530">
    <property type="entry name" value="HTH_XRE"/>
    <property type="match status" value="1"/>
</dbReference>
<evidence type="ECO:0000256" key="1">
    <source>
        <dbReference type="ARBA" id="ARBA00023125"/>
    </source>
</evidence>